<evidence type="ECO:0000313" key="3">
    <source>
        <dbReference type="Proteomes" id="UP001480595"/>
    </source>
</evidence>
<dbReference type="EMBL" id="JAQQWL010000002">
    <property type="protein sequence ID" value="KAK8086769.1"/>
    <property type="molecule type" value="Genomic_DNA"/>
</dbReference>
<gene>
    <name evidence="2" type="ORF">PG994_001743</name>
</gene>
<proteinExistence type="predicted"/>
<comment type="caution">
    <text evidence="2">The sequence shown here is derived from an EMBL/GenBank/DDBJ whole genome shotgun (WGS) entry which is preliminary data.</text>
</comment>
<dbReference type="RefSeq" id="XP_066721293.1">
    <property type="nucleotide sequence ID" value="XM_066853152.1"/>
</dbReference>
<protein>
    <submittedName>
        <fullName evidence="2">Uncharacterized protein</fullName>
    </submittedName>
</protein>
<dbReference type="GeneID" id="92086215"/>
<sequence>MASRAGASPRQPNDRNNPFATLGKRPTWRDSFRVIGRGRRTPSFQSQAVQAEREAQQPKRYPQIVSVYNSLTWETLRDDFLLKKWPDEDYSQEPSRKKDHWQFETPEDLTDDDWRAIKELTKTKNIPRSPSPD</sequence>
<name>A0ABR1WUA3_9PEZI</name>
<evidence type="ECO:0000256" key="1">
    <source>
        <dbReference type="SAM" id="MobiDB-lite"/>
    </source>
</evidence>
<evidence type="ECO:0000313" key="2">
    <source>
        <dbReference type="EMBL" id="KAK8086769.1"/>
    </source>
</evidence>
<feature type="region of interest" description="Disordered" evidence="1">
    <location>
        <begin position="112"/>
        <end position="133"/>
    </location>
</feature>
<reference evidence="2 3" key="1">
    <citation type="submission" date="2023-01" db="EMBL/GenBank/DDBJ databases">
        <title>Analysis of 21 Apiospora genomes using comparative genomics revels a genus with tremendous synthesis potential of carbohydrate active enzymes and secondary metabolites.</title>
        <authorList>
            <person name="Sorensen T."/>
        </authorList>
    </citation>
    <scope>NUCLEOTIDE SEQUENCE [LARGE SCALE GENOMIC DNA]</scope>
    <source>
        <strain evidence="2 3">CBS 135458</strain>
    </source>
</reference>
<feature type="region of interest" description="Disordered" evidence="1">
    <location>
        <begin position="1"/>
        <end position="59"/>
    </location>
</feature>
<organism evidence="2 3">
    <name type="scientific">Apiospora phragmitis</name>
    <dbReference type="NCBI Taxonomy" id="2905665"/>
    <lineage>
        <taxon>Eukaryota</taxon>
        <taxon>Fungi</taxon>
        <taxon>Dikarya</taxon>
        <taxon>Ascomycota</taxon>
        <taxon>Pezizomycotina</taxon>
        <taxon>Sordariomycetes</taxon>
        <taxon>Xylariomycetidae</taxon>
        <taxon>Amphisphaeriales</taxon>
        <taxon>Apiosporaceae</taxon>
        <taxon>Apiospora</taxon>
    </lineage>
</organism>
<accession>A0ABR1WUA3</accession>
<dbReference type="Proteomes" id="UP001480595">
    <property type="component" value="Unassembled WGS sequence"/>
</dbReference>
<feature type="compositionally biased region" description="Polar residues" evidence="1">
    <location>
        <begin position="10"/>
        <end position="19"/>
    </location>
</feature>
<feature type="compositionally biased region" description="Polar residues" evidence="1">
    <location>
        <begin position="123"/>
        <end position="133"/>
    </location>
</feature>
<keyword evidence="3" id="KW-1185">Reference proteome</keyword>
<feature type="compositionally biased region" description="Basic and acidic residues" evidence="1">
    <location>
        <begin position="112"/>
        <end position="122"/>
    </location>
</feature>